<dbReference type="PROSITE" id="PS51819">
    <property type="entry name" value="VOC"/>
    <property type="match status" value="1"/>
</dbReference>
<organism evidence="2 3">
    <name type="scientific">Pradoshia eiseniae</name>
    <dbReference type="NCBI Taxonomy" id="2064768"/>
    <lineage>
        <taxon>Bacteria</taxon>
        <taxon>Bacillati</taxon>
        <taxon>Bacillota</taxon>
        <taxon>Bacilli</taxon>
        <taxon>Bacillales</taxon>
        <taxon>Bacillaceae</taxon>
        <taxon>Pradoshia</taxon>
    </lineage>
</organism>
<dbReference type="AlphaFoldDB" id="A0A2S7MYQ5"/>
<dbReference type="Pfam" id="PF00903">
    <property type="entry name" value="Glyoxalase"/>
    <property type="match status" value="1"/>
</dbReference>
<dbReference type="Gene3D" id="3.10.180.10">
    <property type="entry name" value="2,3-Dihydroxybiphenyl 1,2-Dioxygenase, domain 1"/>
    <property type="match status" value="1"/>
</dbReference>
<comment type="caution">
    <text evidence="2">The sequence shown here is derived from an EMBL/GenBank/DDBJ whole genome shotgun (WGS) entry which is preliminary data.</text>
</comment>
<feature type="domain" description="VOC" evidence="1">
    <location>
        <begin position="5"/>
        <end position="119"/>
    </location>
</feature>
<evidence type="ECO:0000313" key="3">
    <source>
        <dbReference type="Proteomes" id="UP000239663"/>
    </source>
</evidence>
<accession>A0A2S7MYQ5</accession>
<gene>
    <name evidence="2" type="ORF">CYL18_12365</name>
</gene>
<evidence type="ECO:0000259" key="1">
    <source>
        <dbReference type="PROSITE" id="PS51819"/>
    </source>
</evidence>
<reference evidence="2 3" key="1">
    <citation type="submission" date="2017-12" db="EMBL/GenBank/DDBJ databases">
        <title>Taxonomic description and draft genome of Pradoshia cofamensis Gen. nov., sp. nov., a thermotolerant bacillale isolated from anterior gut of earthworm Eisenia fetida.</title>
        <authorList>
            <person name="Saha T."/>
            <person name="Chakraborty R."/>
        </authorList>
    </citation>
    <scope>NUCLEOTIDE SEQUENCE [LARGE SCALE GENOMIC DNA]</scope>
    <source>
        <strain evidence="2 3">EAG3</strain>
    </source>
</reference>
<sequence length="122" mass="14069">MKFLAIDHVLLAMPKGGEKKAHEFFHGVLGFEVIEKPAELARRGGIWFRFNHYELHLGVLEPFVPAKKAHPAFRVEGLEVLKEHLSHRGVSYIEDEELPNVNRIFLEDPFGNRLEILERICS</sequence>
<dbReference type="SUPFAM" id="SSF54593">
    <property type="entry name" value="Glyoxalase/Bleomycin resistance protein/Dihydroxybiphenyl dioxygenase"/>
    <property type="match status" value="1"/>
</dbReference>
<dbReference type="OrthoDB" id="9813630at2"/>
<dbReference type="PANTHER" id="PTHR39175">
    <property type="entry name" value="FAMILY PROTEIN, PUTATIVE (AFU_ORTHOLOGUE AFUA_3G15060)-RELATED"/>
    <property type="match status" value="1"/>
</dbReference>
<protein>
    <submittedName>
        <fullName evidence="2">Glyoxalase</fullName>
    </submittedName>
</protein>
<dbReference type="InterPro" id="IPR037523">
    <property type="entry name" value="VOC_core"/>
</dbReference>
<keyword evidence="3" id="KW-1185">Reference proteome</keyword>
<dbReference type="Proteomes" id="UP000239663">
    <property type="component" value="Unassembled WGS sequence"/>
</dbReference>
<name>A0A2S7MYQ5_9BACI</name>
<dbReference type="InterPro" id="IPR004360">
    <property type="entry name" value="Glyas_Fos-R_dOase_dom"/>
</dbReference>
<dbReference type="PANTHER" id="PTHR39175:SF1">
    <property type="entry name" value="FAMILY PROTEIN, PUTATIVE (AFU_ORTHOLOGUE AFUA_3G15060)-RELATED"/>
    <property type="match status" value="1"/>
</dbReference>
<dbReference type="InterPro" id="IPR029068">
    <property type="entry name" value="Glyas_Bleomycin-R_OHBP_Dase"/>
</dbReference>
<dbReference type="EMBL" id="PKOZ01000007">
    <property type="protein sequence ID" value="PQD94868.1"/>
    <property type="molecule type" value="Genomic_DNA"/>
</dbReference>
<proteinExistence type="predicted"/>
<evidence type="ECO:0000313" key="2">
    <source>
        <dbReference type="EMBL" id="PQD94868.1"/>
    </source>
</evidence>